<dbReference type="AlphaFoldDB" id="A0A6J4ND52"/>
<dbReference type="EMBL" id="CADCUU010000017">
    <property type="protein sequence ID" value="CAA9384473.1"/>
    <property type="molecule type" value="Genomic_DNA"/>
</dbReference>
<protein>
    <submittedName>
        <fullName evidence="1">Uncharacterized protein</fullName>
    </submittedName>
</protein>
<feature type="non-terminal residue" evidence="1">
    <location>
        <position position="1"/>
    </location>
</feature>
<name>A0A6J4ND52_9RHOB</name>
<sequence length="48" mass="5354">CCAPSKSEPAWPFRASLSVTWTMDASRSGLLTGSTRDFRSVTRWPRPP</sequence>
<organism evidence="1">
    <name type="scientific">uncultured Rubellimicrobium sp</name>
    <dbReference type="NCBI Taxonomy" id="543078"/>
    <lineage>
        <taxon>Bacteria</taxon>
        <taxon>Pseudomonadati</taxon>
        <taxon>Pseudomonadota</taxon>
        <taxon>Alphaproteobacteria</taxon>
        <taxon>Rhodobacterales</taxon>
        <taxon>Roseobacteraceae</taxon>
        <taxon>Rubellimicrobium</taxon>
        <taxon>environmental samples</taxon>
    </lineage>
</organism>
<reference evidence="1" key="1">
    <citation type="submission" date="2020-02" db="EMBL/GenBank/DDBJ databases">
        <authorList>
            <person name="Meier V. D."/>
        </authorList>
    </citation>
    <scope>NUCLEOTIDE SEQUENCE</scope>
    <source>
        <strain evidence="1">AVDCRST_MAG15</strain>
    </source>
</reference>
<proteinExistence type="predicted"/>
<evidence type="ECO:0000313" key="1">
    <source>
        <dbReference type="EMBL" id="CAA9384473.1"/>
    </source>
</evidence>
<gene>
    <name evidence="1" type="ORF">AVDCRST_MAG15-94</name>
</gene>
<accession>A0A6J4ND52</accession>
<feature type="non-terminal residue" evidence="1">
    <location>
        <position position="48"/>
    </location>
</feature>